<dbReference type="InterPro" id="IPR004195">
    <property type="entry name" value="Head_decoration_D"/>
</dbReference>
<name>A0A367FY77_9FIRM</name>
<organism evidence="1 2">
    <name type="scientific">Blautia obeum</name>
    <dbReference type="NCBI Taxonomy" id="40520"/>
    <lineage>
        <taxon>Bacteria</taxon>
        <taxon>Bacillati</taxon>
        <taxon>Bacillota</taxon>
        <taxon>Clostridia</taxon>
        <taxon>Lachnospirales</taxon>
        <taxon>Lachnospiraceae</taxon>
        <taxon>Blautia</taxon>
    </lineage>
</organism>
<evidence type="ECO:0000313" key="1">
    <source>
        <dbReference type="EMBL" id="RCH43238.1"/>
    </source>
</evidence>
<dbReference type="Pfam" id="PF02924">
    <property type="entry name" value="HDPD"/>
    <property type="match status" value="1"/>
</dbReference>
<gene>
    <name evidence="1" type="ORF">C4886_11160</name>
</gene>
<protein>
    <submittedName>
        <fullName evidence="1">Peptide-binding protein</fullName>
    </submittedName>
</protein>
<dbReference type="Proteomes" id="UP000253208">
    <property type="component" value="Unassembled WGS sequence"/>
</dbReference>
<proteinExistence type="predicted"/>
<evidence type="ECO:0000313" key="2">
    <source>
        <dbReference type="Proteomes" id="UP000253208"/>
    </source>
</evidence>
<sequence>MQLFNKNEGTFTPDALIVSPDFPILTGGIGLKRGQGVLKRGTVIVKGTDKNGYIAGTTVSSVTMKAFGILTDDTDTGSAAEGDNIPAVCYITGHFNRGAVAVKAGATIDTYEDELKGIGIHLANVQKYE</sequence>
<comment type="caution">
    <text evidence="1">The sequence shown here is derived from an EMBL/GenBank/DDBJ whole genome shotgun (WGS) entry which is preliminary data.</text>
</comment>
<dbReference type="EMBL" id="PSQG01000015">
    <property type="protein sequence ID" value="RCH43238.1"/>
    <property type="molecule type" value="Genomic_DNA"/>
</dbReference>
<dbReference type="AlphaFoldDB" id="A0A367FY77"/>
<dbReference type="RefSeq" id="WP_114002361.1">
    <property type="nucleotide sequence ID" value="NZ_PSQG01000015.1"/>
</dbReference>
<reference evidence="1 2" key="1">
    <citation type="submission" date="2018-02" db="EMBL/GenBank/DDBJ databases">
        <title>Complete genome sequencing of Faecalibacterium prausnitzii strains isolated from the human gut.</title>
        <authorList>
            <person name="Fitzgerald B.C."/>
            <person name="Shkoporov A.N."/>
            <person name="Ross P.R."/>
            <person name="Hill C."/>
        </authorList>
    </citation>
    <scope>NUCLEOTIDE SEQUENCE [LARGE SCALE GENOMIC DNA]</scope>
    <source>
        <strain evidence="1 2">APC942/31-1</strain>
    </source>
</reference>
<accession>A0A367FY77</accession>